<comment type="caution">
    <text evidence="17">Lacks conserved residue(s) required for the propagation of feature annotation.</text>
</comment>
<evidence type="ECO:0000256" key="1">
    <source>
        <dbReference type="ARBA" id="ARBA00004302"/>
    </source>
</evidence>
<reference evidence="22" key="1">
    <citation type="submission" date="2015-11" db="EMBL/GenBank/DDBJ databases">
        <title>De novo transcriptome assembly of four potential Pierce s Disease insect vectors from Arizona vineyards.</title>
        <authorList>
            <person name="Tassone E.E."/>
        </authorList>
    </citation>
    <scope>NUCLEOTIDE SEQUENCE</scope>
</reference>
<feature type="binding site" evidence="15">
    <location>
        <position position="375"/>
    </location>
    <ligand>
        <name>Ca(2+)</name>
        <dbReference type="ChEBI" id="CHEBI:29108"/>
        <label>1</label>
    </ligand>
</feature>
<evidence type="ECO:0000256" key="7">
    <source>
        <dbReference type="ARBA" id="ARBA00022737"/>
    </source>
</evidence>
<dbReference type="InterPro" id="IPR002870">
    <property type="entry name" value="Peptidase_M12B_N"/>
</dbReference>
<feature type="disulfide bond" evidence="16">
    <location>
        <begin position="622"/>
        <end position="634"/>
    </location>
</feature>
<feature type="binding site" evidence="15">
    <location>
        <position position="501"/>
    </location>
    <ligand>
        <name>Ca(2+)</name>
        <dbReference type="ChEBI" id="CHEBI:29108"/>
        <label>2</label>
    </ligand>
</feature>
<organism evidence="22">
    <name type="scientific">Cuerna arida</name>
    <dbReference type="NCBI Taxonomy" id="1464854"/>
    <lineage>
        <taxon>Eukaryota</taxon>
        <taxon>Metazoa</taxon>
        <taxon>Ecdysozoa</taxon>
        <taxon>Arthropoda</taxon>
        <taxon>Hexapoda</taxon>
        <taxon>Insecta</taxon>
        <taxon>Pterygota</taxon>
        <taxon>Neoptera</taxon>
        <taxon>Paraneoptera</taxon>
        <taxon>Hemiptera</taxon>
        <taxon>Auchenorrhyncha</taxon>
        <taxon>Membracoidea</taxon>
        <taxon>Cicadellidae</taxon>
        <taxon>Cicadellinae</taxon>
        <taxon>Proconiini</taxon>
        <taxon>Cuerna</taxon>
    </lineage>
</organism>
<dbReference type="PANTHER" id="PTHR13723">
    <property type="entry name" value="ADAMTS A DISINTEGRIN AND METALLOPROTEASE WITH THROMBOSPONDIN MOTIFS PROTEASE"/>
    <property type="match status" value="1"/>
</dbReference>
<keyword evidence="5 15" id="KW-0479">Metal-binding</keyword>
<feature type="binding site" evidence="15">
    <location>
        <position position="288"/>
    </location>
    <ligand>
        <name>Ca(2+)</name>
        <dbReference type="ChEBI" id="CHEBI:29108"/>
        <label>2</label>
    </ligand>
</feature>
<keyword evidence="4" id="KW-0645">Protease</keyword>
<feature type="region of interest" description="Disordered" evidence="18">
    <location>
        <begin position="246"/>
        <end position="281"/>
    </location>
</feature>
<evidence type="ECO:0000313" key="22">
    <source>
        <dbReference type="EMBL" id="JAS40800.1"/>
    </source>
</evidence>
<dbReference type="Pfam" id="PF19030">
    <property type="entry name" value="TSP1_ADAMTS"/>
    <property type="match status" value="10"/>
</dbReference>
<evidence type="ECO:0000256" key="5">
    <source>
        <dbReference type="ARBA" id="ARBA00022723"/>
    </source>
</evidence>
<dbReference type="EMBL" id="GECZ01028969">
    <property type="protein sequence ID" value="JAS40800.1"/>
    <property type="molecule type" value="Transcribed_RNA"/>
</dbReference>
<keyword evidence="15" id="KW-0106">Calcium</keyword>
<feature type="disulfide bond" evidence="16">
    <location>
        <begin position="364"/>
        <end position="421"/>
    </location>
</feature>
<dbReference type="InterPro" id="IPR010294">
    <property type="entry name" value="ADAMTS_spacer1"/>
</dbReference>
<evidence type="ECO:0000256" key="15">
    <source>
        <dbReference type="PIRSR" id="PIRSR613273-2"/>
    </source>
</evidence>
<sequence length="1739" mass="194367">GGSVGACVMTSRAGQRLASVAALATIFLLIALIAVLWAGRGLGLFSSPVTSSSTITYESPRPGDTEAPDPDLPQPQLMELVRPVKTSPPPLHETDLLYGGDVRPVPDPEGPPQPLLRHHSGHFRHKMAAIWDPHPQYEFSAFGQVFHLQLAHDSGFVLPDIKVTHVWENTSKVEQMGLRADGCFYSGKVQGDPQSSVAVSLCHGMTGHIRTSNGSFFIEPVEEWQGHATMLTHRFYKVPALPGPLSPPLTSQQPRPHDDIAGEEDYPEETRSSHRRKRSSTQQEYNIEIMVVADRKMAEYHGAEFKSYVLTLMSIVALIYKDASIGNPINIAVVKLFVLQDVELAKRHYNEAGISAADMLRKFCAWQQKHNDPNDDSKNHHDSALLLTRENICRNPSGTHAKCETLGLAELGTMCDKTSSCALVQDNGLSAAFTIAHELGHVLNMPHDDDIKCEQYRGVRHPNRVMSRMLDHNTYPWSWSECSRHFLTEYLEGGYGECLLDRPGTNQLGDMSTRKQPGEDFTEDRQCELVYGRGSKICSYMPICKPLWCTTDVGEEEGCRTQHMPWADGTPCGKHQWCQRGECVTRDPTALQPINGAWGDWQGWGECSRSCGGGVKRSFRDCNSPSPANGGRYCIGRRVKYKSCNTRECPPKTPDFREEQCAANNYNNFNIPGVPKDVKWVPKYGGIGVEDRCKLYCRVAQSSLYFLLKEKVIDGTICGPDTYDICVNGICRTAGCDHVLGSPSQLDYCGECGGNNSSCQQVSGSYNTSQYGYSKVLRIPAGSSNIDIRQHGFRGSFKDDNYLALVDGETGDYVLNGNNIVSMFRKLILFGGTTLEYTGSDAVLERVNSSRPLNKDLVIELLSVGNLYPPDIKYSYTVKHASLAQYSWQFSEQWSVCDKVCNGEMQRLLICVRVQNRHEVSSFLCNGIDRPDPPKQPCNNHCVLRWQVSKSECSSHCGEGQRTLTVQCVQQFSDHKASSVHNSSCSHLPRPPTHEPCVGPCDHAHWRFTEWGPCTKTCGSGMQRRMAECVNDMNEPMEEKECRESERTVERACGTQKCPQWAVGEWAPCSVTCGSGERIRPYWCQLGNQLVTPPDTCGQDLPHHKEPCRLDDCASWVVGDWSPCSVTCGVGIASRSVMCSIQGACSLNTKPPVTETCMLHPCSLQHENAINSIDYHRYIWRTEDWQPCSVTCGEGIKRRAIVCYDEMARKVTDSHYCAHLEHPTTESGCMERACATWRVGEWTPCSATCGQGVESRAVACMTDSREVDPRECTTARPDDRRSCLTQCPESKPNTFKWRTGAWGDCSEECGGGKRTRVVVCQDVLGEITSVTSLCRDTKPVSTISCNMNPCNHDASWIFSAWSQCNQTCGGGYQHRQVRCQSTRGVPLPDTACPQAQRPPHVQTCHTHPCYHNNYVYKWRSQDWGQCSVTCGHGTQYRSVACQRVNSLGWTDPDPVSPTLCEAATRPQTQRVCHTTSCQAIYSWVPGPWRSCSHTCGKRGKQTRRLFCYHKDGKKVNRKNCPRDLRPQRRRKCNRKKCGFTSCKDVQHKMNHRKDREYTMTVAGRNLSIYCYGMNTVAPVEFLTLPTGEWENYAEHYGKSLRNPDMCPYRGQRVELCPCTTEYASQAGLTRFSKVRLNITSLKIIGNDWTFARQVSGKPIAYGEAGDCYSRYHCPQGRFSINLTGTGLRVSPHTQWKSHGHYAEKEINKLEEHRKVTGKCGGYCGTCSPEFGLKLDILPP</sequence>
<dbReference type="FunFam" id="3.40.390.10:FF:000001">
    <property type="entry name" value="A disintegrin and metalloproteinase with thrombospondin motifs 1"/>
    <property type="match status" value="1"/>
</dbReference>
<dbReference type="PROSITE" id="PS50092">
    <property type="entry name" value="TSP1"/>
    <property type="match status" value="11"/>
</dbReference>
<feature type="non-terminal residue" evidence="22">
    <location>
        <position position="1"/>
    </location>
</feature>
<dbReference type="SUPFAM" id="SSF82895">
    <property type="entry name" value="TSP-1 type 1 repeat"/>
    <property type="match status" value="10"/>
</dbReference>
<dbReference type="Gene3D" id="2.60.120.830">
    <property type="match status" value="1"/>
</dbReference>
<gene>
    <name evidence="22" type="ORF">g.31965</name>
</gene>
<dbReference type="GO" id="GO:0006508">
    <property type="term" value="P:proteolysis"/>
    <property type="evidence" value="ECO:0007669"/>
    <property type="project" value="UniProtKB-KW"/>
</dbReference>
<feature type="disulfide bond" evidence="16">
    <location>
        <begin position="393"/>
        <end position="403"/>
    </location>
</feature>
<dbReference type="GO" id="GO:0008270">
    <property type="term" value="F:zinc ion binding"/>
    <property type="evidence" value="ECO:0007669"/>
    <property type="project" value="InterPro"/>
</dbReference>
<dbReference type="FunFam" id="2.60.120.830:FF:000001">
    <property type="entry name" value="A disintegrin and metalloproteinase with thrombospondin motifs 1"/>
    <property type="match status" value="1"/>
</dbReference>
<accession>A0A1B6ESA4</accession>
<keyword evidence="13" id="KW-0325">Glycoprotein</keyword>
<evidence type="ECO:0000256" key="19">
    <source>
        <dbReference type="SAM" id="Phobius"/>
    </source>
</evidence>
<keyword evidence="12 16" id="KW-1015">Disulfide bond</keyword>
<evidence type="ECO:0000256" key="2">
    <source>
        <dbReference type="ARBA" id="ARBA00022525"/>
    </source>
</evidence>
<evidence type="ECO:0000256" key="6">
    <source>
        <dbReference type="ARBA" id="ARBA00022729"/>
    </source>
</evidence>
<dbReference type="PANTHER" id="PTHR13723:SF278">
    <property type="entry name" value="ADAM METALLOPEPTIDASE WITH THROMBOSPONDIN TYPE 1 MOTIF A, ISOFORM B"/>
    <property type="match status" value="1"/>
</dbReference>
<dbReference type="InterPro" id="IPR041645">
    <property type="entry name" value="ADAMTS_CR_2"/>
</dbReference>
<feature type="binding site" evidence="15">
    <location>
        <position position="382"/>
    </location>
    <ligand>
        <name>Ca(2+)</name>
        <dbReference type="ChEBI" id="CHEBI:29108"/>
        <label>1</label>
    </ligand>
</feature>
<feature type="disulfide bond" evidence="16">
    <location>
        <begin position="544"/>
        <end position="578"/>
    </location>
</feature>
<feature type="disulfide bond" evidence="16">
    <location>
        <begin position="538"/>
        <end position="559"/>
    </location>
</feature>
<comment type="subcellular location">
    <subcellularLocation>
        <location evidence="1">Secreted</location>
        <location evidence="1">Extracellular space</location>
        <location evidence="1">Extracellular matrix</location>
        <location evidence="1">Basement membrane</location>
    </subcellularLocation>
</comment>
<dbReference type="Pfam" id="PF17771">
    <property type="entry name" value="ADAMTS_CR_2"/>
    <property type="match status" value="1"/>
</dbReference>
<dbReference type="Gene3D" id="3.40.1620.60">
    <property type="match status" value="1"/>
</dbReference>
<dbReference type="Pfam" id="PF05986">
    <property type="entry name" value="ADAMTS_spacer1"/>
    <property type="match status" value="1"/>
</dbReference>
<evidence type="ECO:0008006" key="23">
    <source>
        <dbReference type="Google" id="ProtNLM"/>
    </source>
</evidence>
<name>A0A1B6ESA4_9HEMI</name>
<evidence type="ECO:0000256" key="16">
    <source>
        <dbReference type="PIRSR" id="PIRSR613273-3"/>
    </source>
</evidence>
<keyword evidence="19" id="KW-1133">Transmembrane helix</keyword>
<dbReference type="GO" id="GO:0004222">
    <property type="term" value="F:metalloendopeptidase activity"/>
    <property type="evidence" value="ECO:0007669"/>
    <property type="project" value="InterPro"/>
</dbReference>
<dbReference type="InterPro" id="IPR000884">
    <property type="entry name" value="TSP1_rpt"/>
</dbReference>
<feature type="disulfide bond" evidence="16">
    <location>
        <begin position="527"/>
        <end position="549"/>
    </location>
</feature>
<dbReference type="SUPFAM" id="SSF55486">
    <property type="entry name" value="Metalloproteases ('zincins'), catalytic domain"/>
    <property type="match status" value="1"/>
</dbReference>
<feature type="domain" description="Peptidase M12B" evidence="20">
    <location>
        <begin position="285"/>
        <end position="503"/>
    </location>
</feature>
<protein>
    <recommendedName>
        <fullName evidence="23">Peptidase M12B domain-containing protein</fullName>
    </recommendedName>
</protein>
<evidence type="ECO:0000256" key="10">
    <source>
        <dbReference type="ARBA" id="ARBA00022869"/>
    </source>
</evidence>
<keyword evidence="19" id="KW-0812">Transmembrane</keyword>
<feature type="binding site" evidence="15 17">
    <location>
        <position position="437"/>
    </location>
    <ligand>
        <name>Zn(2+)</name>
        <dbReference type="ChEBI" id="CHEBI:29105"/>
        <note>catalytic</note>
    </ligand>
</feature>
<feature type="disulfide bond" evidence="16">
    <location>
        <begin position="453"/>
        <end position="482"/>
    </location>
</feature>
<evidence type="ECO:0000256" key="17">
    <source>
        <dbReference type="PROSITE-ProRule" id="PRU00276"/>
    </source>
</evidence>
<evidence type="ECO:0000256" key="11">
    <source>
        <dbReference type="ARBA" id="ARBA00023049"/>
    </source>
</evidence>
<keyword evidence="7" id="KW-0677">Repeat</keyword>
<dbReference type="FunFam" id="2.20.100.10:FF:000005">
    <property type="entry name" value="ADAM metallopeptidase with thrombospondin type 1 motif 9"/>
    <property type="match status" value="4"/>
</dbReference>
<dbReference type="InterPro" id="IPR013273">
    <property type="entry name" value="ADAMTS/ADAMTS-like"/>
</dbReference>
<feature type="binding site" evidence="15">
    <location>
        <position position="501"/>
    </location>
    <ligand>
        <name>Ca(2+)</name>
        <dbReference type="ChEBI" id="CHEBI:29108"/>
        <label>1</label>
    </ligand>
</feature>
<dbReference type="GO" id="GO:0030198">
    <property type="term" value="P:extracellular matrix organization"/>
    <property type="evidence" value="ECO:0007669"/>
    <property type="project" value="InterPro"/>
</dbReference>
<dbReference type="PROSITE" id="PS51046">
    <property type="entry name" value="GON"/>
    <property type="match status" value="1"/>
</dbReference>
<keyword evidence="8" id="KW-0378">Hydrolase</keyword>
<feature type="disulfide bond" evidence="16">
    <location>
        <begin position="611"/>
        <end position="649"/>
    </location>
</feature>
<keyword evidence="2" id="KW-0964">Secreted</keyword>
<evidence type="ECO:0000256" key="13">
    <source>
        <dbReference type="ARBA" id="ARBA00023180"/>
    </source>
</evidence>
<evidence type="ECO:0000256" key="14">
    <source>
        <dbReference type="PIRSR" id="PIRSR613273-1"/>
    </source>
</evidence>
<dbReference type="Gene3D" id="2.20.100.10">
    <property type="entry name" value="Thrombospondin type-1 (TSP1) repeat"/>
    <property type="match status" value="10"/>
</dbReference>
<dbReference type="Pfam" id="PF08685">
    <property type="entry name" value="GON"/>
    <property type="match status" value="1"/>
</dbReference>
<dbReference type="Gene3D" id="3.40.390.10">
    <property type="entry name" value="Collagenase (Catalytic Domain)"/>
    <property type="match status" value="1"/>
</dbReference>
<feature type="region of interest" description="Disordered" evidence="18">
    <location>
        <begin position="50"/>
        <end position="72"/>
    </location>
</feature>
<evidence type="ECO:0000256" key="9">
    <source>
        <dbReference type="ARBA" id="ARBA00022833"/>
    </source>
</evidence>
<feature type="active site" evidence="14 17">
    <location>
        <position position="438"/>
    </location>
</feature>
<evidence type="ECO:0000256" key="8">
    <source>
        <dbReference type="ARBA" id="ARBA00022801"/>
    </source>
</evidence>
<dbReference type="Pfam" id="PF01562">
    <property type="entry name" value="Pep_M12B_propep"/>
    <property type="match status" value="1"/>
</dbReference>
<feature type="binding site" evidence="15">
    <location>
        <position position="288"/>
    </location>
    <ligand>
        <name>Ca(2+)</name>
        <dbReference type="ChEBI" id="CHEBI:29108"/>
        <label>1</label>
    </ligand>
</feature>
<dbReference type="PRINTS" id="PR01857">
    <property type="entry name" value="ADAMTSFAMILY"/>
</dbReference>
<keyword evidence="19" id="KW-0472">Membrane</keyword>
<feature type="disulfide bond" evidence="16">
    <location>
        <begin position="607"/>
        <end position="644"/>
    </location>
</feature>
<feature type="binding site" evidence="15 17">
    <location>
        <position position="447"/>
    </location>
    <ligand>
        <name>Zn(2+)</name>
        <dbReference type="ChEBI" id="CHEBI:29105"/>
        <note>catalytic</note>
    </ligand>
</feature>
<dbReference type="FunFam" id="2.20.100.10:FF:000006">
    <property type="entry name" value="A disintegrin and metalloproteinase with thrombospondin motifs 1"/>
    <property type="match status" value="1"/>
</dbReference>
<evidence type="ECO:0000259" key="20">
    <source>
        <dbReference type="PROSITE" id="PS50215"/>
    </source>
</evidence>
<feature type="binding site" evidence="15">
    <location>
        <position position="498"/>
    </location>
    <ligand>
        <name>Ca(2+)</name>
        <dbReference type="ChEBI" id="CHEBI:29108"/>
        <label>1</label>
    </ligand>
</feature>
<dbReference type="InterPro" id="IPR050439">
    <property type="entry name" value="ADAMTS_ADAMTS-like"/>
</dbReference>
<dbReference type="Pfam" id="PF00090">
    <property type="entry name" value="TSP_1"/>
    <property type="match status" value="1"/>
</dbReference>
<keyword evidence="10" id="KW-0084">Basement membrane</keyword>
<dbReference type="InterPro" id="IPR024079">
    <property type="entry name" value="MetalloPept_cat_dom_sf"/>
</dbReference>
<evidence type="ECO:0000256" key="18">
    <source>
        <dbReference type="SAM" id="MobiDB-lite"/>
    </source>
</evidence>
<proteinExistence type="predicted"/>
<dbReference type="GO" id="GO:0005604">
    <property type="term" value="C:basement membrane"/>
    <property type="evidence" value="ECO:0007669"/>
    <property type="project" value="UniProtKB-SubCell"/>
</dbReference>
<evidence type="ECO:0000256" key="3">
    <source>
        <dbReference type="ARBA" id="ARBA00022530"/>
    </source>
</evidence>
<feature type="binding site" evidence="15 17">
    <location>
        <position position="441"/>
    </location>
    <ligand>
        <name>Zn(2+)</name>
        <dbReference type="ChEBI" id="CHEBI:29105"/>
        <note>catalytic</note>
    </ligand>
</feature>
<keyword evidence="11" id="KW-0482">Metalloprotease</keyword>
<dbReference type="Pfam" id="PF01421">
    <property type="entry name" value="Reprolysin"/>
    <property type="match status" value="1"/>
</dbReference>
<evidence type="ECO:0000256" key="12">
    <source>
        <dbReference type="ARBA" id="ARBA00023157"/>
    </source>
</evidence>
<feature type="transmembrane region" description="Helical" evidence="19">
    <location>
        <begin position="17"/>
        <end position="38"/>
    </location>
</feature>
<keyword evidence="3" id="KW-0272">Extracellular matrix</keyword>
<keyword evidence="6" id="KW-0732">Signal</keyword>
<evidence type="ECO:0000259" key="21">
    <source>
        <dbReference type="PROSITE" id="PS51046"/>
    </source>
</evidence>
<dbReference type="PROSITE" id="PS50215">
    <property type="entry name" value="ADAM_MEPRO"/>
    <property type="match status" value="1"/>
</dbReference>
<dbReference type="InterPro" id="IPR001590">
    <property type="entry name" value="Peptidase_M12B"/>
</dbReference>
<dbReference type="CDD" id="cd04273">
    <property type="entry name" value="ZnMc_ADAMTS_like"/>
    <property type="match status" value="1"/>
</dbReference>
<feature type="disulfide bond" evidence="16">
    <location>
        <begin position="572"/>
        <end position="583"/>
    </location>
</feature>
<feature type="domain" description="GON" evidence="21">
    <location>
        <begin position="1538"/>
        <end position="1739"/>
    </location>
</feature>
<keyword evidence="9 15" id="KW-0862">Zinc</keyword>
<dbReference type="SMART" id="SM00209">
    <property type="entry name" value="TSP1"/>
    <property type="match status" value="11"/>
</dbReference>
<dbReference type="InterPro" id="IPR012314">
    <property type="entry name" value="Pept_M12B_GON-ADAMTSs"/>
</dbReference>
<evidence type="ECO:0000256" key="4">
    <source>
        <dbReference type="ARBA" id="ARBA00022670"/>
    </source>
</evidence>
<feature type="disulfide bond" evidence="16">
    <location>
        <begin position="415"/>
        <end position="498"/>
    </location>
</feature>
<comment type="cofactor">
    <cofactor evidence="15">
        <name>Zn(2+)</name>
        <dbReference type="ChEBI" id="CHEBI:29105"/>
    </cofactor>
    <text evidence="15">Binds 1 zinc ion per subunit.</text>
</comment>
<dbReference type="InterPro" id="IPR036383">
    <property type="entry name" value="TSP1_rpt_sf"/>
</dbReference>
<feature type="binding site" evidence="15">
    <location>
        <position position="375"/>
    </location>
    <ligand>
        <name>Ca(2+)</name>
        <dbReference type="ChEBI" id="CHEBI:29108"/>
        <label>2</label>
    </ligand>
</feature>